<accession>A0A4Q8AHA2</accession>
<reference evidence="3 4" key="1">
    <citation type="submission" date="2019-02" db="EMBL/GenBank/DDBJ databases">
        <title>Sequencing the genomes of 1000 actinobacteria strains.</title>
        <authorList>
            <person name="Klenk H.-P."/>
        </authorList>
    </citation>
    <scope>NUCLEOTIDE SEQUENCE [LARGE SCALE GENOMIC DNA]</scope>
    <source>
        <strain evidence="3 4">DSM 17364</strain>
    </source>
</reference>
<organism evidence="3 4">
    <name type="scientific">Zhihengliuella halotolerans</name>
    <dbReference type="NCBI Taxonomy" id="370736"/>
    <lineage>
        <taxon>Bacteria</taxon>
        <taxon>Bacillati</taxon>
        <taxon>Actinomycetota</taxon>
        <taxon>Actinomycetes</taxon>
        <taxon>Micrococcales</taxon>
        <taxon>Micrococcaceae</taxon>
        <taxon>Zhihengliuella</taxon>
    </lineage>
</organism>
<evidence type="ECO:0000313" key="4">
    <source>
        <dbReference type="Proteomes" id="UP000292685"/>
    </source>
</evidence>
<protein>
    <submittedName>
        <fullName evidence="3">Alpha/beta hydrolase family protein</fullName>
    </submittedName>
</protein>
<proteinExistence type="predicted"/>
<dbReference type="OrthoDB" id="3259161at2"/>
<dbReference type="GO" id="GO:0016787">
    <property type="term" value="F:hydrolase activity"/>
    <property type="evidence" value="ECO:0007669"/>
    <property type="project" value="UniProtKB-KW"/>
</dbReference>
<comment type="caution">
    <text evidence="3">The sequence shown here is derived from an EMBL/GenBank/DDBJ whole genome shotgun (WGS) entry which is preliminary data.</text>
</comment>
<sequence>MSIFSINTSGLANLPKNTEGIRAAARALKSAAKSIEDEVTAAKTTWNGMRPLYEGPSEQALATSLAPAVRDAGELEESTDSIKKAAITLADAIDDLNTREGTFWDSTVPAQETNYKDNYTGAAASRQYPYAKATLQRELQGDFNAIVDDWVAAQEAFNTTVGGIERISTNTRAHFDYGTNSTRVNTAARLYRIAMGEGATAEDVEAYYAYLGKLSPQEIEALASTHPEARTTPPPVSAEPPAGDGYPSGRHGAAWWDGLSTEQQTALTAMLPALVGNTNGVPYSDRHRANVTTLNLVRNDPAYTDKQLEAFESIADALVESSGGSLDGNSGERFLNHFIPVDPVSERPLASISIGNLDTADDVTVSVSGMGSGTHNMDGEVGKAQTLYDKMQGNHAVVAWIGYDSPDQPLELAKDKNLLPRPWEVVGNEHAERGGTQLAIFLDGLHETRDARGDVPTTNVTAHSYGTTTAAVGLTQTRHDVDRYVMYGSAGIDPAVADHASDFNVKADKNGNPAVYATIAYDDPWAPRGQIPSGRISPTAEEFGAYTFSSDGEGNIPGEAGTGHGQTEGSSSDTQYGYLERGSQSLNSMSEILNGNPDEIDYLEESRYDSDPKLEHQVMEKGRDAYDDVVAGAEAAWDWAGDRKDDVVDGAETAWNWAGDRKDDVVDGAETAWNWAGDRKDDVVDGAETAWNWAGDRKDDVVDGAETAWNWAGDRKDDVVDGAETAWNWAGDRKDDVVDGAETAWNWAGDRKDDVVDGAETAWNWAGDRKDDVVDFAGDAKDEVAERANDVKDAAGDAWGWAKDKLP</sequence>
<dbReference type="Proteomes" id="UP000292685">
    <property type="component" value="Unassembled WGS sequence"/>
</dbReference>
<name>A0A4Q8AHA2_9MICC</name>
<dbReference type="AlphaFoldDB" id="A0A4Q8AHA2"/>
<evidence type="ECO:0000313" key="3">
    <source>
        <dbReference type="EMBL" id="RZU63694.1"/>
    </source>
</evidence>
<feature type="region of interest" description="Disordered" evidence="1">
    <location>
        <begin position="226"/>
        <end position="251"/>
    </location>
</feature>
<dbReference type="Pfam" id="PF06259">
    <property type="entry name" value="Abhydrolase_8"/>
    <property type="match status" value="1"/>
</dbReference>
<keyword evidence="4" id="KW-1185">Reference proteome</keyword>
<feature type="domain" description="DUF1023" evidence="2">
    <location>
        <begin position="348"/>
        <end position="506"/>
    </location>
</feature>
<keyword evidence="3" id="KW-0378">Hydrolase</keyword>
<gene>
    <name evidence="3" type="ORF">EV380_3318</name>
</gene>
<dbReference type="Gene3D" id="6.10.140.1430">
    <property type="match status" value="1"/>
</dbReference>
<feature type="region of interest" description="Disordered" evidence="1">
    <location>
        <begin position="547"/>
        <end position="576"/>
    </location>
</feature>
<dbReference type="InterPro" id="IPR010427">
    <property type="entry name" value="DUF1023"/>
</dbReference>
<evidence type="ECO:0000256" key="1">
    <source>
        <dbReference type="SAM" id="MobiDB-lite"/>
    </source>
</evidence>
<evidence type="ECO:0000259" key="2">
    <source>
        <dbReference type="Pfam" id="PF06259"/>
    </source>
</evidence>
<dbReference type="EMBL" id="SHLA01000001">
    <property type="protein sequence ID" value="RZU63694.1"/>
    <property type="molecule type" value="Genomic_DNA"/>
</dbReference>
<dbReference type="RefSeq" id="WP_130452017.1">
    <property type="nucleotide sequence ID" value="NZ_SHLA01000001.1"/>
</dbReference>